<dbReference type="GO" id="GO:0050660">
    <property type="term" value="F:flavin adenine dinucleotide binding"/>
    <property type="evidence" value="ECO:0007669"/>
    <property type="project" value="InterPro"/>
</dbReference>
<dbReference type="InterPro" id="IPR036188">
    <property type="entry name" value="FAD/NAD-bd_sf"/>
</dbReference>
<evidence type="ECO:0000256" key="4">
    <source>
        <dbReference type="ARBA" id="ARBA00022827"/>
    </source>
</evidence>
<keyword evidence="5" id="KW-0560">Oxidoreductase</keyword>
<comment type="caution">
    <text evidence="7">The sequence shown here is derived from an EMBL/GenBank/DDBJ whole genome shotgun (WGS) entry which is preliminary data.</text>
</comment>
<comment type="cofactor">
    <cofactor evidence="1">
        <name>FAD</name>
        <dbReference type="ChEBI" id="CHEBI:57692"/>
    </cofactor>
</comment>
<accession>A0A0B2UTY2</accession>
<sequence length="156" mass="17423">MGNEKFFDVNANSPVLIITKDDDLLYAIPGVDYKNKIKFGVHDGKECDPSKRVETLPDRVCKQLSEHISKHFPDVDPTQPFHADSCMYTMSEDEHFILALHPTYSNVIIGGGFSGMGFKFGLTVGQILARMAANIEGNEEFDLTAFKLNRYSSNTV</sequence>
<keyword evidence="3" id="KW-0285">Flavoprotein</keyword>
<dbReference type="AlphaFoldDB" id="A0A0B2UTY2"/>
<reference evidence="7 8" key="1">
    <citation type="submission" date="2014-11" db="EMBL/GenBank/DDBJ databases">
        <title>Genetic blueprint of the zoonotic pathogen Toxocara canis.</title>
        <authorList>
            <person name="Zhu X.-Q."/>
            <person name="Korhonen P.K."/>
            <person name="Cai H."/>
            <person name="Young N.D."/>
            <person name="Nejsum P."/>
            <person name="von Samson-Himmelstjerna G."/>
            <person name="Boag P.R."/>
            <person name="Tan P."/>
            <person name="Li Q."/>
            <person name="Min J."/>
            <person name="Yang Y."/>
            <person name="Wang X."/>
            <person name="Fang X."/>
            <person name="Hall R.S."/>
            <person name="Hofmann A."/>
            <person name="Sternberg P.W."/>
            <person name="Jex A.R."/>
            <person name="Gasser R.B."/>
        </authorList>
    </citation>
    <scope>NUCLEOTIDE SEQUENCE [LARGE SCALE GENOMIC DNA]</scope>
    <source>
        <strain evidence="7">PN_DK_2014</strain>
    </source>
</reference>
<dbReference type="Gene3D" id="3.30.9.10">
    <property type="entry name" value="D-Amino Acid Oxidase, subunit A, domain 2"/>
    <property type="match status" value="1"/>
</dbReference>
<keyword evidence="8" id="KW-1185">Reference proteome</keyword>
<evidence type="ECO:0000259" key="6">
    <source>
        <dbReference type="Pfam" id="PF01266"/>
    </source>
</evidence>
<dbReference type="Proteomes" id="UP000031036">
    <property type="component" value="Unassembled WGS sequence"/>
</dbReference>
<dbReference type="OrthoDB" id="424974at2759"/>
<evidence type="ECO:0000256" key="1">
    <source>
        <dbReference type="ARBA" id="ARBA00001974"/>
    </source>
</evidence>
<evidence type="ECO:0000256" key="5">
    <source>
        <dbReference type="ARBA" id="ARBA00023002"/>
    </source>
</evidence>
<gene>
    <name evidence="7" type="primary">PIPOX</name>
    <name evidence="7" type="ORF">Tcan_12532</name>
</gene>
<dbReference type="InterPro" id="IPR045170">
    <property type="entry name" value="MTOX"/>
</dbReference>
<proteinExistence type="inferred from homology"/>
<name>A0A0B2UTY2_TOXCA</name>
<dbReference type="Gene3D" id="3.50.50.60">
    <property type="entry name" value="FAD/NAD(P)-binding domain"/>
    <property type="match status" value="1"/>
</dbReference>
<evidence type="ECO:0000256" key="2">
    <source>
        <dbReference type="ARBA" id="ARBA00010989"/>
    </source>
</evidence>
<dbReference type="STRING" id="6265.A0A0B2UTY2"/>
<dbReference type="Pfam" id="PF01266">
    <property type="entry name" value="DAO"/>
    <property type="match status" value="1"/>
</dbReference>
<feature type="domain" description="FAD dependent oxidoreductase" evidence="6">
    <location>
        <begin position="11"/>
        <end position="131"/>
    </location>
</feature>
<dbReference type="SUPFAM" id="SSF54373">
    <property type="entry name" value="FAD-linked reductases, C-terminal domain"/>
    <property type="match status" value="1"/>
</dbReference>
<protein>
    <submittedName>
        <fullName evidence="7">Peroxisomal sarcosine oxidase</fullName>
    </submittedName>
</protein>
<comment type="similarity">
    <text evidence="2">Belongs to the MSOX/MTOX family.</text>
</comment>
<keyword evidence="4" id="KW-0274">FAD</keyword>
<evidence type="ECO:0000313" key="7">
    <source>
        <dbReference type="EMBL" id="KHN72848.1"/>
    </source>
</evidence>
<dbReference type="InterPro" id="IPR006076">
    <property type="entry name" value="FAD-dep_OxRdtase"/>
</dbReference>
<dbReference type="GO" id="GO:0008115">
    <property type="term" value="F:sarcosine oxidase activity"/>
    <property type="evidence" value="ECO:0007669"/>
    <property type="project" value="TreeGrafter"/>
</dbReference>
<organism evidence="7 8">
    <name type="scientific">Toxocara canis</name>
    <name type="common">Canine roundworm</name>
    <dbReference type="NCBI Taxonomy" id="6265"/>
    <lineage>
        <taxon>Eukaryota</taxon>
        <taxon>Metazoa</taxon>
        <taxon>Ecdysozoa</taxon>
        <taxon>Nematoda</taxon>
        <taxon>Chromadorea</taxon>
        <taxon>Rhabditida</taxon>
        <taxon>Spirurina</taxon>
        <taxon>Ascaridomorpha</taxon>
        <taxon>Ascaridoidea</taxon>
        <taxon>Toxocaridae</taxon>
        <taxon>Toxocara</taxon>
    </lineage>
</organism>
<dbReference type="EMBL" id="JPKZ01003186">
    <property type="protein sequence ID" value="KHN72848.1"/>
    <property type="molecule type" value="Genomic_DNA"/>
</dbReference>
<evidence type="ECO:0000313" key="8">
    <source>
        <dbReference type="Proteomes" id="UP000031036"/>
    </source>
</evidence>
<dbReference type="PANTHER" id="PTHR10961:SF7">
    <property type="entry name" value="FAD DEPENDENT OXIDOREDUCTASE DOMAIN-CONTAINING PROTEIN"/>
    <property type="match status" value="1"/>
</dbReference>
<dbReference type="PANTHER" id="PTHR10961">
    <property type="entry name" value="PEROXISOMAL SARCOSINE OXIDASE"/>
    <property type="match status" value="1"/>
</dbReference>
<dbReference type="OMA" id="SGHGFKC"/>
<evidence type="ECO:0000256" key="3">
    <source>
        <dbReference type="ARBA" id="ARBA00022630"/>
    </source>
</evidence>